<keyword evidence="3" id="KW-1185">Reference proteome</keyword>
<evidence type="ECO:0000256" key="1">
    <source>
        <dbReference type="ARBA" id="ARBA00044777"/>
    </source>
</evidence>
<dbReference type="PANTHER" id="PTHR33969:SF2">
    <property type="entry name" value="SEGREGATION AND CONDENSATION PROTEIN A"/>
    <property type="match status" value="1"/>
</dbReference>
<accession>A0ABS1VDZ3</accession>
<dbReference type="EMBL" id="JAEUXJ010000035">
    <property type="protein sequence ID" value="MBL6459366.1"/>
    <property type="molecule type" value="Genomic_DNA"/>
</dbReference>
<organism evidence="2 3">
    <name type="scientific">Belnapia mucosa</name>
    <dbReference type="NCBI Taxonomy" id="2804532"/>
    <lineage>
        <taxon>Bacteria</taxon>
        <taxon>Pseudomonadati</taxon>
        <taxon>Pseudomonadota</taxon>
        <taxon>Alphaproteobacteria</taxon>
        <taxon>Acetobacterales</taxon>
        <taxon>Roseomonadaceae</taxon>
        <taxon>Belnapia</taxon>
    </lineage>
</organism>
<evidence type="ECO:0000313" key="2">
    <source>
        <dbReference type="EMBL" id="MBL6459366.1"/>
    </source>
</evidence>
<name>A0ABS1VDZ3_9PROT</name>
<dbReference type="Proteomes" id="UP000606490">
    <property type="component" value="Unassembled WGS sequence"/>
</dbReference>
<gene>
    <name evidence="2" type="ORF">JMJ55_29025</name>
</gene>
<reference evidence="2 3" key="1">
    <citation type="submission" date="2021-01" db="EMBL/GenBank/DDBJ databases">
        <title>Belnapia mucosa sp. nov. and Belnapia arida sp. nov., isolated from the Tabernas Desert (Almeria, Spain).</title>
        <authorList>
            <person name="Molina-Menor E."/>
            <person name="Vidal-Verdu A."/>
            <person name="Calonge A."/>
            <person name="Satari L."/>
            <person name="Pereto Magraner J."/>
            <person name="Porcar Miralles M."/>
        </authorList>
    </citation>
    <scope>NUCLEOTIDE SEQUENCE [LARGE SCALE GENOMIC DNA]</scope>
    <source>
        <strain evidence="2 3">T6</strain>
    </source>
</reference>
<evidence type="ECO:0000313" key="3">
    <source>
        <dbReference type="Proteomes" id="UP000606490"/>
    </source>
</evidence>
<dbReference type="InterPro" id="IPR003768">
    <property type="entry name" value="ScpA"/>
</dbReference>
<protein>
    <recommendedName>
        <fullName evidence="1">Segregation and condensation protein A</fullName>
    </recommendedName>
</protein>
<comment type="caution">
    <text evidence="2">The sequence shown here is derived from an EMBL/GenBank/DDBJ whole genome shotgun (WGS) entry which is preliminary data.</text>
</comment>
<dbReference type="PANTHER" id="PTHR33969">
    <property type="entry name" value="SEGREGATION AND CONDENSATION PROTEIN A"/>
    <property type="match status" value="1"/>
</dbReference>
<dbReference type="RefSeq" id="WP_202829099.1">
    <property type="nucleotide sequence ID" value="NZ_JAEUXJ010000035.1"/>
</dbReference>
<sequence length="309" mass="33476">MTPKADSAEAFLDTAPAAVGNSGAPALRLGAYEGPLDLLLELARAQRVDLAQISVATLAEQFEAVVAAAIEQRAVPLPRLADWLIMAAWLTLLRSRLLLPAATAESAEAEREAEGLRRKLADREWASRLADWLERRPQLGRQVFARGEADQAAAPAAGALPIADTAELLRACLKLLQLPHRDRVYRPRPPALWRVPDALERMRQLLPTIGGGADLAAFLPPPSEARVQSPLQRRAALATTLMAGLELERDGGLTLQQPEPFGAVMVNSAVTVGDEQAGSRRDGRYIRGEKLLRVDHSGCQALGRRGRRD</sequence>
<dbReference type="Gene3D" id="6.10.250.2410">
    <property type="match status" value="1"/>
</dbReference>
<proteinExistence type="predicted"/>